<feature type="region of interest" description="Disordered" evidence="1">
    <location>
        <begin position="47"/>
        <end position="72"/>
    </location>
</feature>
<reference evidence="3" key="1">
    <citation type="submission" date="2021-06" db="EMBL/GenBank/DDBJ databases">
        <title>Comparative genomics, transcriptomics and evolutionary studies reveal genomic signatures of adaptation to plant cell wall in hemibiotrophic fungi.</title>
        <authorList>
            <consortium name="DOE Joint Genome Institute"/>
            <person name="Baroncelli R."/>
            <person name="Diaz J.F."/>
            <person name="Benocci T."/>
            <person name="Peng M."/>
            <person name="Battaglia E."/>
            <person name="Haridas S."/>
            <person name="Andreopoulos W."/>
            <person name="Labutti K."/>
            <person name="Pangilinan J."/>
            <person name="Floch G.L."/>
            <person name="Makela M.R."/>
            <person name="Henrissat B."/>
            <person name="Grigoriev I.V."/>
            <person name="Crouch J.A."/>
            <person name="De Vries R.P."/>
            <person name="Sukno S.A."/>
            <person name="Thon M.R."/>
        </authorList>
    </citation>
    <scope>NUCLEOTIDE SEQUENCE</scope>
    <source>
        <strain evidence="3">CBS 125086</strain>
    </source>
</reference>
<evidence type="ECO:0000313" key="4">
    <source>
        <dbReference type="Proteomes" id="UP001230504"/>
    </source>
</evidence>
<comment type="caution">
    <text evidence="3">The sequence shown here is derived from an EMBL/GenBank/DDBJ whole genome shotgun (WGS) entry which is preliminary data.</text>
</comment>
<evidence type="ECO:0000313" key="3">
    <source>
        <dbReference type="EMBL" id="KAK1597187.1"/>
    </source>
</evidence>
<gene>
    <name evidence="3" type="ORF">LY79DRAFT_576912</name>
</gene>
<dbReference type="EMBL" id="JAHLJV010000009">
    <property type="protein sequence ID" value="KAK1597187.1"/>
    <property type="molecule type" value="Genomic_DNA"/>
</dbReference>
<dbReference type="Proteomes" id="UP001230504">
    <property type="component" value="Unassembled WGS sequence"/>
</dbReference>
<dbReference type="GeneID" id="85444080"/>
<evidence type="ECO:0000256" key="2">
    <source>
        <dbReference type="SAM" id="Phobius"/>
    </source>
</evidence>
<keyword evidence="2" id="KW-0812">Transmembrane</keyword>
<accession>A0AAD8Q7E9</accession>
<proteinExistence type="predicted"/>
<dbReference type="RefSeq" id="XP_060418001.1">
    <property type="nucleotide sequence ID" value="XM_060559840.1"/>
</dbReference>
<organism evidence="3 4">
    <name type="scientific">Colletotrichum navitas</name>
    <dbReference type="NCBI Taxonomy" id="681940"/>
    <lineage>
        <taxon>Eukaryota</taxon>
        <taxon>Fungi</taxon>
        <taxon>Dikarya</taxon>
        <taxon>Ascomycota</taxon>
        <taxon>Pezizomycotina</taxon>
        <taxon>Sordariomycetes</taxon>
        <taxon>Hypocreomycetidae</taxon>
        <taxon>Glomerellales</taxon>
        <taxon>Glomerellaceae</taxon>
        <taxon>Colletotrichum</taxon>
        <taxon>Colletotrichum graminicola species complex</taxon>
    </lineage>
</organism>
<name>A0AAD8Q7E9_9PEZI</name>
<protein>
    <submittedName>
        <fullName evidence="3">Uncharacterized protein</fullName>
    </submittedName>
</protein>
<keyword evidence="2" id="KW-0472">Membrane</keyword>
<sequence>MCAQLWPSSPVPFPSILIDSLPSPRPRAGFACGLDWMVDLGNPSAARGVAETGKGEERSLDGQGGAPSESSPGAGFCSGCLENPSGSICRRPFGGADNALFGVLVVDAGSHMPALIIIIIIIITITPSLAR</sequence>
<feature type="transmembrane region" description="Helical" evidence="2">
    <location>
        <begin position="111"/>
        <end position="130"/>
    </location>
</feature>
<keyword evidence="2" id="KW-1133">Transmembrane helix</keyword>
<evidence type="ECO:0000256" key="1">
    <source>
        <dbReference type="SAM" id="MobiDB-lite"/>
    </source>
</evidence>
<keyword evidence="4" id="KW-1185">Reference proteome</keyword>
<dbReference type="AlphaFoldDB" id="A0AAD8Q7E9"/>